<dbReference type="Pfam" id="PF00480">
    <property type="entry name" value="ROK"/>
    <property type="match status" value="1"/>
</dbReference>
<gene>
    <name evidence="2" type="ORF">SAMN05216199_0938</name>
</gene>
<keyword evidence="2" id="KW-0418">Kinase</keyword>
<dbReference type="PANTHER" id="PTHR18964:SF149">
    <property type="entry name" value="BIFUNCTIONAL UDP-N-ACETYLGLUCOSAMINE 2-EPIMERASE_N-ACETYLMANNOSAMINE KINASE"/>
    <property type="match status" value="1"/>
</dbReference>
<protein>
    <submittedName>
        <fullName evidence="2">Glucokinase</fullName>
    </submittedName>
</protein>
<dbReference type="Gene3D" id="3.30.420.40">
    <property type="match status" value="2"/>
</dbReference>
<dbReference type="RefSeq" id="WP_091755720.1">
    <property type="nucleotide sequence ID" value="NZ_FOHB01000001.1"/>
</dbReference>
<dbReference type="OrthoDB" id="9815677at2"/>
<dbReference type="GO" id="GO:0016301">
    <property type="term" value="F:kinase activity"/>
    <property type="evidence" value="ECO:0007669"/>
    <property type="project" value="UniProtKB-KW"/>
</dbReference>
<dbReference type="SUPFAM" id="SSF53067">
    <property type="entry name" value="Actin-like ATPase domain"/>
    <property type="match status" value="1"/>
</dbReference>
<dbReference type="InterPro" id="IPR000600">
    <property type="entry name" value="ROK"/>
</dbReference>
<evidence type="ECO:0000256" key="1">
    <source>
        <dbReference type="ARBA" id="ARBA00006479"/>
    </source>
</evidence>
<name>A0A1H9RDA2_9MICO</name>
<keyword evidence="2" id="KW-0808">Transferase</keyword>
<evidence type="ECO:0000313" key="3">
    <source>
        <dbReference type="Proteomes" id="UP000199019"/>
    </source>
</evidence>
<accession>A0A1H9RDA2</accession>
<reference evidence="3" key="1">
    <citation type="submission" date="2016-10" db="EMBL/GenBank/DDBJ databases">
        <authorList>
            <person name="Varghese N."/>
            <person name="Submissions S."/>
        </authorList>
    </citation>
    <scope>NUCLEOTIDE SEQUENCE [LARGE SCALE GENOMIC DNA]</scope>
    <source>
        <strain evidence="3">CGMCC 1.6963</strain>
    </source>
</reference>
<keyword evidence="3" id="KW-1185">Reference proteome</keyword>
<evidence type="ECO:0000313" key="2">
    <source>
        <dbReference type="EMBL" id="SER70678.1"/>
    </source>
</evidence>
<dbReference type="STRING" id="587636.SAMN05216199_0938"/>
<comment type="similarity">
    <text evidence="1">Belongs to the ROK (NagC/XylR) family.</text>
</comment>
<dbReference type="PANTHER" id="PTHR18964">
    <property type="entry name" value="ROK (REPRESSOR, ORF, KINASE) FAMILY"/>
    <property type="match status" value="1"/>
</dbReference>
<organism evidence="2 3">
    <name type="scientific">Pedococcus cremeus</name>
    <dbReference type="NCBI Taxonomy" id="587636"/>
    <lineage>
        <taxon>Bacteria</taxon>
        <taxon>Bacillati</taxon>
        <taxon>Actinomycetota</taxon>
        <taxon>Actinomycetes</taxon>
        <taxon>Micrococcales</taxon>
        <taxon>Intrasporangiaceae</taxon>
        <taxon>Pedococcus</taxon>
    </lineage>
</organism>
<sequence>MGEQRTPGHGAGVEADATAAAQAAGEAVAAVDVGGTRVKAALVDRQGRELVSTTTATPADLGAAAALVEAVTATVHELKRAAAEQGLTVTVGACGVVVPGLVDDTHGVALYSANLGWRDLDLVTPLETALGVPVGLGHDVRAGLLAEARWGGAQGSDNVMFVPLGTGIAGALMVDGQVLQAGGYAGELGHVVVEPGGPVCGCGARGCLEAVASASAIERAYAARLTSEEAPADRVTAERIAALVARGDPVATAVWEHAVSALGRAVVMAVSLTGVELVLLGGGLAQSGDLLLDPLRREVAGALTFQRPPTLARAALGDRAGCLGAACLAWDLT</sequence>
<dbReference type="AlphaFoldDB" id="A0A1H9RDA2"/>
<dbReference type="Proteomes" id="UP000199019">
    <property type="component" value="Unassembled WGS sequence"/>
</dbReference>
<dbReference type="InterPro" id="IPR043129">
    <property type="entry name" value="ATPase_NBD"/>
</dbReference>
<proteinExistence type="inferred from homology"/>
<dbReference type="EMBL" id="FOHB01000001">
    <property type="protein sequence ID" value="SER70678.1"/>
    <property type="molecule type" value="Genomic_DNA"/>
</dbReference>